<keyword evidence="3" id="KW-1185">Reference proteome</keyword>
<organism evidence="2 3">
    <name type="scientific">Microctonus hyperodae</name>
    <name type="common">Parasitoid wasp</name>
    <dbReference type="NCBI Taxonomy" id="165561"/>
    <lineage>
        <taxon>Eukaryota</taxon>
        <taxon>Metazoa</taxon>
        <taxon>Ecdysozoa</taxon>
        <taxon>Arthropoda</taxon>
        <taxon>Hexapoda</taxon>
        <taxon>Insecta</taxon>
        <taxon>Pterygota</taxon>
        <taxon>Neoptera</taxon>
        <taxon>Endopterygota</taxon>
        <taxon>Hymenoptera</taxon>
        <taxon>Apocrita</taxon>
        <taxon>Ichneumonoidea</taxon>
        <taxon>Braconidae</taxon>
        <taxon>Euphorinae</taxon>
        <taxon>Microctonus</taxon>
    </lineage>
</organism>
<accession>A0AA39G8R6</accession>
<reference evidence="2" key="1">
    <citation type="journal article" date="2023" name="bioRxiv">
        <title>Scaffold-level genome assemblies of two parasitoid biocontrol wasps reveal the parthenogenesis mechanism and an associated novel virus.</title>
        <authorList>
            <person name="Inwood S."/>
            <person name="Skelly J."/>
            <person name="Guhlin J."/>
            <person name="Harrop T."/>
            <person name="Goldson S."/>
            <person name="Dearden P."/>
        </authorList>
    </citation>
    <scope>NUCLEOTIDE SEQUENCE</scope>
    <source>
        <strain evidence="2">Lincoln</strain>
        <tissue evidence="2">Whole body</tissue>
    </source>
</reference>
<dbReference type="Proteomes" id="UP001168972">
    <property type="component" value="Unassembled WGS sequence"/>
</dbReference>
<dbReference type="AlphaFoldDB" id="A0AA39G8R6"/>
<feature type="region of interest" description="Disordered" evidence="1">
    <location>
        <begin position="1"/>
        <end position="46"/>
    </location>
</feature>
<evidence type="ECO:0000313" key="2">
    <source>
        <dbReference type="EMBL" id="KAK0183046.1"/>
    </source>
</evidence>
<name>A0AA39G8R6_MICHY</name>
<feature type="compositionally biased region" description="Basic residues" evidence="1">
    <location>
        <begin position="1"/>
        <end position="16"/>
    </location>
</feature>
<comment type="caution">
    <text evidence="2">The sequence shown here is derived from an EMBL/GenBank/DDBJ whole genome shotgun (WGS) entry which is preliminary data.</text>
</comment>
<feature type="compositionally biased region" description="Low complexity" evidence="1">
    <location>
        <begin position="31"/>
        <end position="44"/>
    </location>
</feature>
<protein>
    <submittedName>
        <fullName evidence="2">Uncharacterized protein</fullName>
    </submittedName>
</protein>
<sequence>MRRVVFKWSRKGKRSHQNVPPPPSPPPPPLSSALSLQSSSPSSSHWPFCDSGTCTASDYITIIKRNVYNSTASAIKIGESRKHISNHSSVIGAIARAWIEGASHAELRGHGHECHQRQ</sequence>
<evidence type="ECO:0000313" key="3">
    <source>
        <dbReference type="Proteomes" id="UP001168972"/>
    </source>
</evidence>
<proteinExistence type="predicted"/>
<reference evidence="2" key="2">
    <citation type="submission" date="2023-03" db="EMBL/GenBank/DDBJ databases">
        <authorList>
            <person name="Inwood S.N."/>
            <person name="Skelly J.G."/>
            <person name="Guhlin J."/>
            <person name="Harrop T.W.R."/>
            <person name="Goldson S.G."/>
            <person name="Dearden P.K."/>
        </authorList>
    </citation>
    <scope>NUCLEOTIDE SEQUENCE</scope>
    <source>
        <strain evidence="2">Lincoln</strain>
        <tissue evidence="2">Whole body</tissue>
    </source>
</reference>
<evidence type="ECO:0000256" key="1">
    <source>
        <dbReference type="SAM" id="MobiDB-lite"/>
    </source>
</evidence>
<gene>
    <name evidence="2" type="ORF">PV327_001124</name>
</gene>
<dbReference type="EMBL" id="JAQQBR010000001">
    <property type="protein sequence ID" value="KAK0183046.1"/>
    <property type="molecule type" value="Genomic_DNA"/>
</dbReference>
<feature type="compositionally biased region" description="Pro residues" evidence="1">
    <location>
        <begin position="19"/>
        <end position="30"/>
    </location>
</feature>